<sequence length="223" mass="24991">MVPQGTKECPAPPFKDKKQRCRYHDTAGHMTTWCPQFKAYLEERVAEGKLDEHIDHEKMTAKARGTNIAGEKDEELIDVAVIHGYADADAEHRLRQELKAANKAKEVMAVNHLAKKSRPAGEYEARDDRMTKYVHSVKELMRDFSNMKIEQIARDGNSHADALAGLVAACDKGEGRTITIGTIEIPMIEDTEAEGVFTTMTTVYTDDHGRDQCLKLCIQVKCS</sequence>
<comment type="caution">
    <text evidence="1">The sequence shown here is derived from an EMBL/GenBank/DDBJ whole genome shotgun (WGS) entry which is preliminary data.</text>
</comment>
<dbReference type="EMBL" id="CM037155">
    <property type="protein sequence ID" value="KAH7847646.1"/>
    <property type="molecule type" value="Genomic_DNA"/>
</dbReference>
<gene>
    <name evidence="1" type="ORF">Vadar_028491</name>
</gene>
<evidence type="ECO:0000313" key="1">
    <source>
        <dbReference type="EMBL" id="KAH7847646.1"/>
    </source>
</evidence>
<dbReference type="Proteomes" id="UP000828048">
    <property type="component" value="Chromosome 5"/>
</dbReference>
<name>A0ACB7Y2K4_9ERIC</name>
<proteinExistence type="predicted"/>
<accession>A0ACB7Y2K4</accession>
<protein>
    <submittedName>
        <fullName evidence="1">Uncharacterized protein</fullName>
    </submittedName>
</protein>
<reference evidence="1 2" key="1">
    <citation type="journal article" date="2021" name="Hortic Res">
        <title>High-quality reference genome and annotation aids understanding of berry development for evergreen blueberry (Vaccinium darrowii).</title>
        <authorList>
            <person name="Yu J."/>
            <person name="Hulse-Kemp A.M."/>
            <person name="Babiker E."/>
            <person name="Staton M."/>
        </authorList>
    </citation>
    <scope>NUCLEOTIDE SEQUENCE [LARGE SCALE GENOMIC DNA]</scope>
    <source>
        <strain evidence="2">cv. NJ 8807/NJ 8810</strain>
        <tissue evidence="1">Young leaf</tissue>
    </source>
</reference>
<keyword evidence="2" id="KW-1185">Reference proteome</keyword>
<evidence type="ECO:0000313" key="2">
    <source>
        <dbReference type="Proteomes" id="UP000828048"/>
    </source>
</evidence>
<organism evidence="1 2">
    <name type="scientific">Vaccinium darrowii</name>
    <dbReference type="NCBI Taxonomy" id="229202"/>
    <lineage>
        <taxon>Eukaryota</taxon>
        <taxon>Viridiplantae</taxon>
        <taxon>Streptophyta</taxon>
        <taxon>Embryophyta</taxon>
        <taxon>Tracheophyta</taxon>
        <taxon>Spermatophyta</taxon>
        <taxon>Magnoliopsida</taxon>
        <taxon>eudicotyledons</taxon>
        <taxon>Gunneridae</taxon>
        <taxon>Pentapetalae</taxon>
        <taxon>asterids</taxon>
        <taxon>Ericales</taxon>
        <taxon>Ericaceae</taxon>
        <taxon>Vaccinioideae</taxon>
        <taxon>Vaccinieae</taxon>
        <taxon>Vaccinium</taxon>
    </lineage>
</organism>